<dbReference type="Proteomes" id="UP000619238">
    <property type="component" value="Unassembled WGS sequence"/>
</dbReference>
<dbReference type="Gene3D" id="2.60.120.1140">
    <property type="entry name" value="Protein of unknown function DUF192"/>
    <property type="match status" value="1"/>
</dbReference>
<sequence length="158" mass="18061">MKKILILLCFTIAFVSCDSDKNKKVKTAEIKFTKEGQLTLSKPSGEDVVTLDVEFAETNYERETGLMYRTSMKDNQAMLFIFSAEFPRNFYMKNTYIPLDIIYLDSNKKIVSFQENAKPMDETGLPSEIPAMYVLEVNAGLAEKWLLEIGDLVTFVKN</sequence>
<protein>
    <submittedName>
        <fullName evidence="1">DUF192 domain-containing protein</fullName>
    </submittedName>
</protein>
<proteinExistence type="predicted"/>
<organism evidence="1 2">
    <name type="scientific">Kordia aestuariivivens</name>
    <dbReference type="NCBI Taxonomy" id="2759037"/>
    <lineage>
        <taxon>Bacteria</taxon>
        <taxon>Pseudomonadati</taxon>
        <taxon>Bacteroidota</taxon>
        <taxon>Flavobacteriia</taxon>
        <taxon>Flavobacteriales</taxon>
        <taxon>Flavobacteriaceae</taxon>
        <taxon>Kordia</taxon>
    </lineage>
</organism>
<comment type="caution">
    <text evidence="1">The sequence shown here is derived from an EMBL/GenBank/DDBJ whole genome shotgun (WGS) entry which is preliminary data.</text>
</comment>
<dbReference type="Pfam" id="PF02643">
    <property type="entry name" value="DUF192"/>
    <property type="match status" value="1"/>
</dbReference>
<dbReference type="InterPro" id="IPR003795">
    <property type="entry name" value="DUF192"/>
</dbReference>
<dbReference type="PROSITE" id="PS51257">
    <property type="entry name" value="PROKAR_LIPOPROTEIN"/>
    <property type="match status" value="1"/>
</dbReference>
<keyword evidence="2" id="KW-1185">Reference proteome</keyword>
<dbReference type="EMBL" id="JACGWS010000009">
    <property type="protein sequence ID" value="MBC8756094.1"/>
    <property type="molecule type" value="Genomic_DNA"/>
</dbReference>
<dbReference type="PANTHER" id="PTHR37953">
    <property type="entry name" value="UPF0127 PROTEIN MJ1496"/>
    <property type="match status" value="1"/>
</dbReference>
<dbReference type="InterPro" id="IPR038695">
    <property type="entry name" value="Saro_0823-like_sf"/>
</dbReference>
<reference evidence="1 2" key="1">
    <citation type="submission" date="2020-07" db="EMBL/GenBank/DDBJ databases">
        <title>Description of Kordia aestuariivivens sp. nov., isolated from a tidal flat.</title>
        <authorList>
            <person name="Park S."/>
            <person name="Yoon J.-H."/>
        </authorList>
    </citation>
    <scope>NUCLEOTIDE SEQUENCE [LARGE SCALE GENOMIC DNA]</scope>
    <source>
        <strain evidence="1 2">YSTF-M3</strain>
    </source>
</reference>
<name>A0ABR7QCM2_9FLAO</name>
<evidence type="ECO:0000313" key="2">
    <source>
        <dbReference type="Proteomes" id="UP000619238"/>
    </source>
</evidence>
<dbReference type="PANTHER" id="PTHR37953:SF1">
    <property type="entry name" value="UPF0127 PROTEIN MJ1496"/>
    <property type="match status" value="1"/>
</dbReference>
<dbReference type="RefSeq" id="WP_187563133.1">
    <property type="nucleotide sequence ID" value="NZ_JACGWS010000009.1"/>
</dbReference>
<accession>A0ABR7QCM2</accession>
<gene>
    <name evidence="1" type="ORF">H2O64_15560</name>
</gene>
<evidence type="ECO:0000313" key="1">
    <source>
        <dbReference type="EMBL" id="MBC8756094.1"/>
    </source>
</evidence>